<dbReference type="Proteomes" id="UP000011086">
    <property type="component" value="Unassembled WGS sequence"/>
</dbReference>
<proteinExistence type="predicted"/>
<protein>
    <submittedName>
        <fullName evidence="1">Uncharacterized protein</fullName>
    </submittedName>
</protein>
<evidence type="ECO:0000313" key="1">
    <source>
        <dbReference type="EMBL" id="ELQ38642.1"/>
    </source>
</evidence>
<dbReference type="AlphaFoldDB" id="A0AA97PL44"/>
<sequence>MSKSTCLRSTMAADTKVAKQLITCFFGVRVKRYTNLVTTYT</sequence>
<name>A0AA97PL44_PYRO3</name>
<gene>
    <name evidence="1" type="ORF">OOU_Y34scaffold00533g26</name>
</gene>
<reference evidence="1" key="1">
    <citation type="journal article" date="2012" name="PLoS Genet.">
        <title>Comparative analysis of the genomes of two field isolates of the rice blast fungus Magnaporthe oryzae.</title>
        <authorList>
            <person name="Xue M."/>
            <person name="Yang J."/>
            <person name="Li Z."/>
            <person name="Hu S."/>
            <person name="Yao N."/>
            <person name="Dean R.A."/>
            <person name="Zhao W."/>
            <person name="Shen M."/>
            <person name="Zhang H."/>
            <person name="Li C."/>
            <person name="Liu L."/>
            <person name="Cao L."/>
            <person name="Xu X."/>
            <person name="Xing Y."/>
            <person name="Hsiang T."/>
            <person name="Zhang Z."/>
            <person name="Xu J.R."/>
            <person name="Peng Y.L."/>
        </authorList>
    </citation>
    <scope>NUCLEOTIDE SEQUENCE</scope>
    <source>
        <strain evidence="1">Y34</strain>
    </source>
</reference>
<dbReference type="EMBL" id="JH793669">
    <property type="protein sequence ID" value="ELQ38642.1"/>
    <property type="molecule type" value="Genomic_DNA"/>
</dbReference>
<organism evidence="1">
    <name type="scientific">Pyricularia oryzae (strain Y34)</name>
    <name type="common">Rice blast fungus</name>
    <name type="synonym">Magnaporthe oryzae</name>
    <dbReference type="NCBI Taxonomy" id="1143189"/>
    <lineage>
        <taxon>Eukaryota</taxon>
        <taxon>Fungi</taxon>
        <taxon>Dikarya</taxon>
        <taxon>Ascomycota</taxon>
        <taxon>Pezizomycotina</taxon>
        <taxon>Sordariomycetes</taxon>
        <taxon>Sordariomycetidae</taxon>
        <taxon>Magnaporthales</taxon>
        <taxon>Pyriculariaceae</taxon>
        <taxon>Pyricularia</taxon>
    </lineage>
</organism>
<accession>A0AA97PL44</accession>